<dbReference type="Pfam" id="PF00294">
    <property type="entry name" value="PfkB"/>
    <property type="match status" value="1"/>
</dbReference>
<keyword evidence="5" id="KW-0067">ATP-binding</keyword>
<dbReference type="PANTHER" id="PTHR43085">
    <property type="entry name" value="HEXOKINASE FAMILY MEMBER"/>
    <property type="match status" value="1"/>
</dbReference>
<evidence type="ECO:0000313" key="8">
    <source>
        <dbReference type="EMBL" id="OLP57464.1"/>
    </source>
</evidence>
<evidence type="ECO:0000256" key="3">
    <source>
        <dbReference type="ARBA" id="ARBA00022741"/>
    </source>
</evidence>
<dbReference type="CDD" id="cd01166">
    <property type="entry name" value="KdgK"/>
    <property type="match status" value="1"/>
</dbReference>
<dbReference type="GO" id="GO:0016301">
    <property type="term" value="F:kinase activity"/>
    <property type="evidence" value="ECO:0007669"/>
    <property type="project" value="UniProtKB-KW"/>
</dbReference>
<keyword evidence="2" id="KW-0808">Transferase</keyword>
<dbReference type="Gene3D" id="2.20.150.10">
    <property type="entry name" value="putative 5-dehydro-2- deoxygluconokinase"/>
    <property type="match status" value="1"/>
</dbReference>
<evidence type="ECO:0000256" key="2">
    <source>
        <dbReference type="ARBA" id="ARBA00022679"/>
    </source>
</evidence>
<dbReference type="RefSeq" id="WP_075632947.1">
    <property type="nucleotide sequence ID" value="NZ_MKIO01000017.1"/>
</dbReference>
<dbReference type="Gene3D" id="3.20.20.70">
    <property type="entry name" value="Aldolase class I"/>
    <property type="match status" value="1"/>
</dbReference>
<accession>A0A1Q9APW3</accession>
<dbReference type="NCBIfam" id="TIGR04382">
    <property type="entry name" value="myo_inos_iolC_N"/>
    <property type="match status" value="1"/>
</dbReference>
<proteinExistence type="inferred from homology"/>
<dbReference type="InterPro" id="IPR002173">
    <property type="entry name" value="Carboh/pur_kinase_PfkB_CS"/>
</dbReference>
<reference evidence="8 9" key="1">
    <citation type="submission" date="2016-09" db="EMBL/GenBank/DDBJ databases">
        <title>Rhizobium sp. nov., a novel species isolated from the rice rhizosphere.</title>
        <authorList>
            <person name="Zhao J."/>
            <person name="Zhang X."/>
        </authorList>
    </citation>
    <scope>NUCLEOTIDE SEQUENCE [LARGE SCALE GENOMIC DNA]</scope>
    <source>
        <strain evidence="8 9">MH17</strain>
    </source>
</reference>
<sequence length="645" mass="69659">MSQTTHDAATRPLDLITIGRASVDLYGQQIGTRLEDVASFAKSVGGCPTNIAVGTARLGLKSALITRVGAEQMGRFIVEQLTREGVETGGIVTDPERLTALAILAVENSHSFPLLFYRDHCADNALCEDDIDPAFIASARAVLVSGTHFSRPNTDAAQRKAIRIAREAGAKIVFDIDYRPNLWGLAGHDAGDNRYIASERVSAHLKTVLADCDLIVGTEEEVLIASGESDLLAALKTIRALSAATIVLKRGPMGCIVYDGPISDNLEDGIVGKGFPIEVYNVLGAGDAFLSGFLRGWLKGEPHATSATWANACGAFAVSRLLCAPEIPTWVELSYFLEHGSKERALRQDEAINHVHWATTRRRDIPALMAFAIDHRSQLEDMAGGDAKKLARVPAFKVLAVKAARQVAAGRPGFGMLIDDKYGREALFAAGSEKDFWIGKPIELPGSRPLQFEFSQDLGSRLIDWPVDHCIKVLSFFHPDDPAELKATQIAKLRSAYEAARKVGREILIEIIAGKHGALDDSTIARALEELYDAGLKPDWWKLEPQASRAAWAAIDAVIEARDPLCRGVVLLGLEAPYEVLKDGFAAARSARSVKGFAVGRTIFAEAGRAWLDGTMGDEEAVADMAGRFRALVDLWLGLDASKAA</sequence>
<dbReference type="InterPro" id="IPR029056">
    <property type="entry name" value="Ribokinase-like"/>
</dbReference>
<dbReference type="Pfam" id="PF09863">
    <property type="entry name" value="DUF2090"/>
    <property type="match status" value="1"/>
</dbReference>
<dbReference type="SUPFAM" id="SSF53613">
    <property type="entry name" value="Ribokinase-like"/>
    <property type="match status" value="1"/>
</dbReference>
<organism evidence="8 9">
    <name type="scientific">Xaviernesmea rhizosphaerae</name>
    <dbReference type="NCBI Taxonomy" id="1672749"/>
    <lineage>
        <taxon>Bacteria</taxon>
        <taxon>Pseudomonadati</taxon>
        <taxon>Pseudomonadota</taxon>
        <taxon>Alphaproteobacteria</taxon>
        <taxon>Hyphomicrobiales</taxon>
        <taxon>Rhizobiaceae</taxon>
        <taxon>Rhizobium/Agrobacterium group</taxon>
        <taxon>Xaviernesmea</taxon>
    </lineage>
</organism>
<dbReference type="InterPro" id="IPR050306">
    <property type="entry name" value="PfkB_Carbo_kinase"/>
</dbReference>
<evidence type="ECO:0000256" key="4">
    <source>
        <dbReference type="ARBA" id="ARBA00022777"/>
    </source>
</evidence>
<dbReference type="GO" id="GO:0005524">
    <property type="term" value="F:ATP binding"/>
    <property type="evidence" value="ECO:0007669"/>
    <property type="project" value="UniProtKB-KW"/>
</dbReference>
<dbReference type="STRING" id="1672749.BJF92_23905"/>
<dbReference type="EMBL" id="MKIO01000017">
    <property type="protein sequence ID" value="OLP57464.1"/>
    <property type="molecule type" value="Genomic_DNA"/>
</dbReference>
<gene>
    <name evidence="8" type="ORF">BJF92_23905</name>
</gene>
<evidence type="ECO:0000259" key="6">
    <source>
        <dbReference type="Pfam" id="PF00294"/>
    </source>
</evidence>
<dbReference type="InterPro" id="IPR030830">
    <property type="entry name" value="Myo_inos_IolC"/>
</dbReference>
<name>A0A1Q9APW3_9HYPH</name>
<dbReference type="PROSITE" id="PS00584">
    <property type="entry name" value="PFKB_KINASES_2"/>
    <property type="match status" value="1"/>
</dbReference>
<dbReference type="InterPro" id="IPR023314">
    <property type="entry name" value="Myo_inos_IolC-like_sf"/>
</dbReference>
<dbReference type="AlphaFoldDB" id="A0A1Q9APW3"/>
<dbReference type="PANTHER" id="PTHR43085:SF49">
    <property type="entry name" value="5-DEHYDRO-2-DEOXYGLUCONOKINASE"/>
    <property type="match status" value="1"/>
</dbReference>
<dbReference type="InterPro" id="IPR018659">
    <property type="entry name" value="DUF2090"/>
</dbReference>
<dbReference type="Gene3D" id="3.40.1190.20">
    <property type="match status" value="1"/>
</dbReference>
<dbReference type="Proteomes" id="UP000186143">
    <property type="component" value="Unassembled WGS sequence"/>
</dbReference>
<feature type="domain" description="Carbohydrate kinase PfkB" evidence="6">
    <location>
        <begin position="15"/>
        <end position="329"/>
    </location>
</feature>
<dbReference type="InterPro" id="IPR013785">
    <property type="entry name" value="Aldolase_TIM"/>
</dbReference>
<dbReference type="OrthoDB" id="9792663at2"/>
<keyword evidence="3" id="KW-0547">Nucleotide-binding</keyword>
<comment type="similarity">
    <text evidence="1">Belongs to the carbohydrate kinase PfkB family.</text>
</comment>
<evidence type="ECO:0000256" key="1">
    <source>
        <dbReference type="ARBA" id="ARBA00010688"/>
    </source>
</evidence>
<evidence type="ECO:0000256" key="5">
    <source>
        <dbReference type="ARBA" id="ARBA00022840"/>
    </source>
</evidence>
<dbReference type="InterPro" id="IPR011611">
    <property type="entry name" value="PfkB_dom"/>
</dbReference>
<keyword evidence="4 8" id="KW-0418">Kinase</keyword>
<feature type="domain" description="DUF2090" evidence="7">
    <location>
        <begin position="332"/>
        <end position="636"/>
    </location>
</feature>
<evidence type="ECO:0000259" key="7">
    <source>
        <dbReference type="Pfam" id="PF09863"/>
    </source>
</evidence>
<dbReference type="PROSITE" id="PS00583">
    <property type="entry name" value="PFKB_KINASES_1"/>
    <property type="match status" value="1"/>
</dbReference>
<comment type="caution">
    <text evidence="8">The sequence shown here is derived from an EMBL/GenBank/DDBJ whole genome shotgun (WGS) entry which is preliminary data.</text>
</comment>
<protein>
    <submittedName>
        <fullName evidence="8">5-dehydro-2-deoxygluconokinase</fullName>
    </submittedName>
</protein>
<evidence type="ECO:0000313" key="9">
    <source>
        <dbReference type="Proteomes" id="UP000186143"/>
    </source>
</evidence>